<reference evidence="8 9" key="1">
    <citation type="submission" date="2017-05" db="EMBL/GenBank/DDBJ databases">
        <title>Complete and WGS of Bordetella genogroups.</title>
        <authorList>
            <person name="Spilker T."/>
            <person name="LiPuma J."/>
        </authorList>
    </citation>
    <scope>NUCLEOTIDE SEQUENCE [LARGE SCALE GENOMIC DNA]</scope>
    <source>
        <strain evidence="8 9">AU17164</strain>
    </source>
</reference>
<organism evidence="8 9">
    <name type="scientific">Bordetella genomosp. 9</name>
    <dbReference type="NCBI Taxonomy" id="1416803"/>
    <lineage>
        <taxon>Bacteria</taxon>
        <taxon>Pseudomonadati</taxon>
        <taxon>Pseudomonadota</taxon>
        <taxon>Betaproteobacteria</taxon>
        <taxon>Burkholderiales</taxon>
        <taxon>Alcaligenaceae</taxon>
        <taxon>Bordetella</taxon>
    </lineage>
</organism>
<evidence type="ECO:0000256" key="5">
    <source>
        <dbReference type="ARBA" id="ARBA00023004"/>
    </source>
</evidence>
<keyword evidence="3" id="KW-0223">Dioxygenase</keyword>
<evidence type="ECO:0000256" key="6">
    <source>
        <dbReference type="PIRSR" id="PIRSR610300-50"/>
    </source>
</evidence>
<dbReference type="Gene3D" id="2.60.120.10">
    <property type="entry name" value="Jelly Rolls"/>
    <property type="match status" value="1"/>
</dbReference>
<keyword evidence="5 7" id="KW-0408">Iron</keyword>
<evidence type="ECO:0000256" key="2">
    <source>
        <dbReference type="ARBA" id="ARBA00022723"/>
    </source>
</evidence>
<name>A0A1W6YYD8_9BORD</name>
<dbReference type="CDD" id="cd10548">
    <property type="entry name" value="cupin_CDO"/>
    <property type="match status" value="1"/>
</dbReference>
<feature type="binding site" evidence="7">
    <location>
        <position position="90"/>
    </location>
    <ligand>
        <name>Fe cation</name>
        <dbReference type="ChEBI" id="CHEBI:24875"/>
        <note>catalytic</note>
    </ligand>
</feature>
<evidence type="ECO:0008006" key="10">
    <source>
        <dbReference type="Google" id="ProtNLM"/>
    </source>
</evidence>
<dbReference type="PANTHER" id="PTHR12918:SF1">
    <property type="entry name" value="CYSTEINE DIOXYGENASE TYPE 1"/>
    <property type="match status" value="1"/>
</dbReference>
<feature type="binding site" evidence="7">
    <location>
        <position position="88"/>
    </location>
    <ligand>
        <name>Fe cation</name>
        <dbReference type="ChEBI" id="CHEBI:24875"/>
        <note>catalytic</note>
    </ligand>
</feature>
<dbReference type="AlphaFoldDB" id="A0A1W6YYD8"/>
<dbReference type="EMBL" id="CP021109">
    <property type="protein sequence ID" value="ARP85623.1"/>
    <property type="molecule type" value="Genomic_DNA"/>
</dbReference>
<sequence length="186" mass="19984">MQYAPPPPGLAPLREAILAGRDLPPPAMLATLAEGVARSDPMQALDAATAPAARPAQGYSRHVAYADPDGLFTIVYLIWPPRQFSPVHGHHTWCAYRVVKGELAETLYRWDAASGCARPWRRQIRRQGDIVTAGPGLEQIHRLGNAGDETAVSLHVYGVGEGAIATGVNRIVSTEAGRHDGPSLRL</sequence>
<dbReference type="InterPro" id="IPR014710">
    <property type="entry name" value="RmlC-like_jellyroll"/>
</dbReference>
<dbReference type="GO" id="GO:0017172">
    <property type="term" value="F:cysteine dioxygenase activity"/>
    <property type="evidence" value="ECO:0007669"/>
    <property type="project" value="TreeGrafter"/>
</dbReference>
<evidence type="ECO:0000256" key="7">
    <source>
        <dbReference type="PIRSR" id="PIRSR610300-51"/>
    </source>
</evidence>
<keyword evidence="2 7" id="KW-0479">Metal-binding</keyword>
<dbReference type="SUPFAM" id="SSF51182">
    <property type="entry name" value="RmlC-like cupins"/>
    <property type="match status" value="1"/>
</dbReference>
<proteinExistence type="inferred from homology"/>
<accession>A0A1W6YYD8</accession>
<keyword evidence="4" id="KW-0560">Oxidoreductase</keyword>
<dbReference type="InterPro" id="IPR011051">
    <property type="entry name" value="RmlC_Cupin_sf"/>
</dbReference>
<comment type="similarity">
    <text evidence="1">Belongs to the cysteine dioxygenase family.</text>
</comment>
<feature type="cross-link" description="3'-(S-cysteinyl)-tyrosine (Cys-Tyr)" evidence="6">
    <location>
        <begin position="94"/>
        <end position="157"/>
    </location>
</feature>
<evidence type="ECO:0000256" key="4">
    <source>
        <dbReference type="ARBA" id="ARBA00023002"/>
    </source>
</evidence>
<keyword evidence="9" id="KW-1185">Reference proteome</keyword>
<dbReference type="Proteomes" id="UP000194139">
    <property type="component" value="Chromosome"/>
</dbReference>
<dbReference type="Pfam" id="PF05995">
    <property type="entry name" value="CDO_I"/>
    <property type="match status" value="1"/>
</dbReference>
<evidence type="ECO:0000256" key="3">
    <source>
        <dbReference type="ARBA" id="ARBA00022964"/>
    </source>
</evidence>
<evidence type="ECO:0000313" key="8">
    <source>
        <dbReference type="EMBL" id="ARP85623.1"/>
    </source>
</evidence>
<dbReference type="InterPro" id="IPR010300">
    <property type="entry name" value="CDO_1"/>
</dbReference>
<evidence type="ECO:0000313" key="9">
    <source>
        <dbReference type="Proteomes" id="UP000194139"/>
    </source>
</evidence>
<feature type="binding site" evidence="7">
    <location>
        <position position="141"/>
    </location>
    <ligand>
        <name>Fe cation</name>
        <dbReference type="ChEBI" id="CHEBI:24875"/>
        <note>catalytic</note>
    </ligand>
</feature>
<dbReference type="GO" id="GO:0008198">
    <property type="term" value="F:ferrous iron binding"/>
    <property type="evidence" value="ECO:0007669"/>
    <property type="project" value="TreeGrafter"/>
</dbReference>
<dbReference type="PANTHER" id="PTHR12918">
    <property type="entry name" value="CYSTEINE DIOXYGENASE"/>
    <property type="match status" value="1"/>
</dbReference>
<gene>
    <name evidence="8" type="ORF">CAL13_04930</name>
</gene>
<evidence type="ECO:0000256" key="1">
    <source>
        <dbReference type="ARBA" id="ARBA00006622"/>
    </source>
</evidence>
<keyword evidence="6" id="KW-0883">Thioether bond</keyword>
<dbReference type="RefSeq" id="WP_086071692.1">
    <property type="nucleotide sequence ID" value="NZ_CP021109.1"/>
</dbReference>
<protein>
    <recommendedName>
        <fullName evidence="10">Cysteine dioxygenase</fullName>
    </recommendedName>
</protein>
<dbReference type="GO" id="GO:0019448">
    <property type="term" value="P:L-cysteine catabolic process"/>
    <property type="evidence" value="ECO:0007669"/>
    <property type="project" value="TreeGrafter"/>
</dbReference>